<name>A0A067T331_GALM3</name>
<evidence type="ECO:0000313" key="2">
    <source>
        <dbReference type="Proteomes" id="UP000027222"/>
    </source>
</evidence>
<reference evidence="2" key="1">
    <citation type="journal article" date="2014" name="Proc. Natl. Acad. Sci. U.S.A.">
        <title>Extensive sampling of basidiomycete genomes demonstrates inadequacy of the white-rot/brown-rot paradigm for wood decay fungi.</title>
        <authorList>
            <person name="Riley R."/>
            <person name="Salamov A.A."/>
            <person name="Brown D.W."/>
            <person name="Nagy L.G."/>
            <person name="Floudas D."/>
            <person name="Held B.W."/>
            <person name="Levasseur A."/>
            <person name="Lombard V."/>
            <person name="Morin E."/>
            <person name="Otillar R."/>
            <person name="Lindquist E.A."/>
            <person name="Sun H."/>
            <person name="LaButti K.M."/>
            <person name="Schmutz J."/>
            <person name="Jabbour D."/>
            <person name="Luo H."/>
            <person name="Baker S.E."/>
            <person name="Pisabarro A.G."/>
            <person name="Walton J.D."/>
            <person name="Blanchette R.A."/>
            <person name="Henrissat B."/>
            <person name="Martin F."/>
            <person name="Cullen D."/>
            <person name="Hibbett D.S."/>
            <person name="Grigoriev I.V."/>
        </authorList>
    </citation>
    <scope>NUCLEOTIDE SEQUENCE [LARGE SCALE GENOMIC DNA]</scope>
    <source>
        <strain evidence="2">CBS 339.88</strain>
    </source>
</reference>
<dbReference type="SUPFAM" id="SSF52540">
    <property type="entry name" value="P-loop containing nucleoside triphosphate hydrolases"/>
    <property type="match status" value="1"/>
</dbReference>
<dbReference type="InterPro" id="IPR027417">
    <property type="entry name" value="P-loop_NTPase"/>
</dbReference>
<evidence type="ECO:0000313" key="1">
    <source>
        <dbReference type="EMBL" id="KDR74344.1"/>
    </source>
</evidence>
<keyword evidence="2" id="KW-1185">Reference proteome</keyword>
<dbReference type="Gene3D" id="3.40.50.300">
    <property type="entry name" value="P-loop containing nucleotide triphosphate hydrolases"/>
    <property type="match status" value="1"/>
</dbReference>
<sequence length="105" mass="11709">VPQKPNSSTLFTGRRDLVDRLKNHFGLRAAGEPLNRRSFLLYGMGGIGKTQICLKFTEEMEDVCVFTSSLKGISNHPSAKLADLDGSPQAVLQWMAYLPEEWLIV</sequence>
<accession>A0A067T331</accession>
<dbReference type="AlphaFoldDB" id="A0A067T331"/>
<protein>
    <recommendedName>
        <fullName evidence="3">NB-ARC domain-containing protein</fullName>
    </recommendedName>
</protein>
<dbReference type="HOGENOM" id="CLU_095759_1_0_1"/>
<dbReference type="Proteomes" id="UP000027222">
    <property type="component" value="Unassembled WGS sequence"/>
</dbReference>
<dbReference type="EMBL" id="KL142383">
    <property type="protein sequence ID" value="KDR74344.1"/>
    <property type="molecule type" value="Genomic_DNA"/>
</dbReference>
<feature type="non-terminal residue" evidence="1">
    <location>
        <position position="1"/>
    </location>
</feature>
<organism evidence="1 2">
    <name type="scientific">Galerina marginata (strain CBS 339.88)</name>
    <dbReference type="NCBI Taxonomy" id="685588"/>
    <lineage>
        <taxon>Eukaryota</taxon>
        <taxon>Fungi</taxon>
        <taxon>Dikarya</taxon>
        <taxon>Basidiomycota</taxon>
        <taxon>Agaricomycotina</taxon>
        <taxon>Agaricomycetes</taxon>
        <taxon>Agaricomycetidae</taxon>
        <taxon>Agaricales</taxon>
        <taxon>Agaricineae</taxon>
        <taxon>Strophariaceae</taxon>
        <taxon>Galerina</taxon>
    </lineage>
</organism>
<feature type="non-terminal residue" evidence="1">
    <location>
        <position position="105"/>
    </location>
</feature>
<proteinExistence type="predicted"/>
<evidence type="ECO:0008006" key="3">
    <source>
        <dbReference type="Google" id="ProtNLM"/>
    </source>
</evidence>
<dbReference type="OrthoDB" id="3258722at2759"/>
<gene>
    <name evidence="1" type="ORF">GALMADRAFT_47002</name>
</gene>